<evidence type="ECO:0000256" key="3">
    <source>
        <dbReference type="ARBA" id="ARBA00012363"/>
    </source>
</evidence>
<keyword evidence="5" id="KW-0547">Nucleotide-binding</keyword>
<evidence type="ECO:0000256" key="6">
    <source>
        <dbReference type="ARBA" id="ARBA00022793"/>
    </source>
</evidence>
<name>A0A6C0J846_9ZZZZ</name>
<keyword evidence="7" id="KW-0067">ATP-binding</keyword>
<organism evidence="10">
    <name type="scientific">viral metagenome</name>
    <dbReference type="NCBI Taxonomy" id="1070528"/>
    <lineage>
        <taxon>unclassified sequences</taxon>
        <taxon>metagenomes</taxon>
        <taxon>organismal metagenomes</taxon>
    </lineage>
</organism>
<evidence type="ECO:0000256" key="9">
    <source>
        <dbReference type="ARBA" id="ARBA00047371"/>
    </source>
</evidence>
<dbReference type="Gene3D" id="3.40.449.10">
    <property type="entry name" value="Phosphoenolpyruvate Carboxykinase, domain 1"/>
    <property type="match status" value="1"/>
</dbReference>
<dbReference type="InterPro" id="IPR015994">
    <property type="entry name" value="PEPCK_ATP_CS"/>
</dbReference>
<comment type="pathway">
    <text evidence="1">Carbohydrate biosynthesis; gluconeogenesis.</text>
</comment>
<dbReference type="GO" id="GO:0005524">
    <property type="term" value="F:ATP binding"/>
    <property type="evidence" value="ECO:0007669"/>
    <property type="project" value="UniProtKB-KW"/>
</dbReference>
<reference evidence="10" key="1">
    <citation type="journal article" date="2020" name="Nature">
        <title>Giant virus diversity and host interactions through global metagenomics.</title>
        <authorList>
            <person name="Schulz F."/>
            <person name="Roux S."/>
            <person name="Paez-Espino D."/>
            <person name="Jungbluth S."/>
            <person name="Walsh D.A."/>
            <person name="Denef V.J."/>
            <person name="McMahon K.D."/>
            <person name="Konstantinidis K.T."/>
            <person name="Eloe-Fadrosh E.A."/>
            <person name="Kyrpides N.C."/>
            <person name="Woyke T."/>
        </authorList>
    </citation>
    <scope>NUCLEOTIDE SEQUENCE</scope>
    <source>
        <strain evidence="10">GVMAG-M-3300025860-20</strain>
    </source>
</reference>
<evidence type="ECO:0000313" key="10">
    <source>
        <dbReference type="EMBL" id="QHU00906.1"/>
    </source>
</evidence>
<dbReference type="PANTHER" id="PTHR30031:SF0">
    <property type="entry name" value="PHOSPHOENOLPYRUVATE CARBOXYKINASE (ATP)"/>
    <property type="match status" value="1"/>
</dbReference>
<sequence length="377" mass="42715">MYNMLIRPTQEELINFGDPDITIYNAGCFPCNRYTEKMTSTTSVSLNLKTKEVVILGTQYAGEMKKALFSFMHYLMPQKGILSLHSCCNISYDKNNVCLFFGLSGTGKTTLSADSNRKLIGDDEHCWDDNGVFNIEGGCYAKVIDLNPDSVKEIYNAIRFGALFENTILDDYTRKVNFKDDSITKNIRLSYPINFIDNAEIPCITNKHPNNIILLTCDAFGVLPLVSKLTPEQTVYHFINGYTSKVAGTEQGINEPVATFSACYGEAFLVLHPMVYAKMLKEKILKHDVNCWLVNTGWVGGGYGVGKRCDINITREIINTIHDGSLAHKTYTQFPLFDLNVPIDYILPRDTWTDKDLYNKSLNNLFLSFQNNYKKYQ</sequence>
<protein>
    <recommendedName>
        <fullName evidence="3">phosphoenolpyruvate carboxykinase (ATP)</fullName>
        <ecNumber evidence="3">4.1.1.49</ecNumber>
    </recommendedName>
</protein>
<evidence type="ECO:0000256" key="2">
    <source>
        <dbReference type="ARBA" id="ARBA00006052"/>
    </source>
</evidence>
<dbReference type="PROSITE" id="PS00532">
    <property type="entry name" value="PEPCK_ATP"/>
    <property type="match status" value="1"/>
</dbReference>
<accession>A0A6C0J846</accession>
<comment type="catalytic activity">
    <reaction evidence="9">
        <text>oxaloacetate + ATP = phosphoenolpyruvate + ADP + CO2</text>
        <dbReference type="Rhea" id="RHEA:18617"/>
        <dbReference type="ChEBI" id="CHEBI:16452"/>
        <dbReference type="ChEBI" id="CHEBI:16526"/>
        <dbReference type="ChEBI" id="CHEBI:30616"/>
        <dbReference type="ChEBI" id="CHEBI:58702"/>
        <dbReference type="ChEBI" id="CHEBI:456216"/>
        <dbReference type="EC" id="4.1.1.49"/>
    </reaction>
</comment>
<proteinExistence type="inferred from homology"/>
<dbReference type="GO" id="GO:0004612">
    <property type="term" value="F:phosphoenolpyruvate carboxykinase (ATP) activity"/>
    <property type="evidence" value="ECO:0007669"/>
    <property type="project" value="UniProtKB-EC"/>
</dbReference>
<dbReference type="EC" id="4.1.1.49" evidence="3"/>
<dbReference type="Pfam" id="PF01293">
    <property type="entry name" value="PEPCK_ATP"/>
    <property type="match status" value="1"/>
</dbReference>
<keyword evidence="8" id="KW-0456">Lyase</keyword>
<dbReference type="SUPFAM" id="SSF68923">
    <property type="entry name" value="PEP carboxykinase N-terminal domain"/>
    <property type="match status" value="1"/>
</dbReference>
<dbReference type="GO" id="GO:0006094">
    <property type="term" value="P:gluconeogenesis"/>
    <property type="evidence" value="ECO:0007669"/>
    <property type="project" value="UniProtKB-UniPathway"/>
</dbReference>
<keyword evidence="4" id="KW-0312">Gluconeogenesis</keyword>
<dbReference type="InterPro" id="IPR013035">
    <property type="entry name" value="PEP_carboxykinase_C"/>
</dbReference>
<dbReference type="AlphaFoldDB" id="A0A6C0J846"/>
<comment type="similarity">
    <text evidence="2">Belongs to the phosphoenolpyruvate carboxykinase (ATP) family.</text>
</comment>
<dbReference type="GO" id="GO:0005829">
    <property type="term" value="C:cytosol"/>
    <property type="evidence" value="ECO:0007669"/>
    <property type="project" value="TreeGrafter"/>
</dbReference>
<evidence type="ECO:0000256" key="1">
    <source>
        <dbReference type="ARBA" id="ARBA00004742"/>
    </source>
</evidence>
<dbReference type="InterPro" id="IPR008210">
    <property type="entry name" value="PEP_carboxykinase_N"/>
</dbReference>
<dbReference type="Gene3D" id="3.90.228.20">
    <property type="match status" value="2"/>
</dbReference>
<keyword evidence="6" id="KW-0210">Decarboxylase</keyword>
<dbReference type="UniPathway" id="UPA00138"/>
<evidence type="ECO:0000256" key="5">
    <source>
        <dbReference type="ARBA" id="ARBA00022741"/>
    </source>
</evidence>
<dbReference type="InterPro" id="IPR001272">
    <property type="entry name" value="PEP_carboxykinase_ATP"/>
</dbReference>
<evidence type="ECO:0000256" key="7">
    <source>
        <dbReference type="ARBA" id="ARBA00022840"/>
    </source>
</evidence>
<dbReference type="EMBL" id="MN740331">
    <property type="protein sequence ID" value="QHU00906.1"/>
    <property type="molecule type" value="Genomic_DNA"/>
</dbReference>
<dbReference type="SUPFAM" id="SSF53795">
    <property type="entry name" value="PEP carboxykinase-like"/>
    <property type="match status" value="1"/>
</dbReference>
<dbReference type="PANTHER" id="PTHR30031">
    <property type="entry name" value="PHOSPHOENOLPYRUVATE CARBOXYKINASE ATP"/>
    <property type="match status" value="1"/>
</dbReference>
<evidence type="ECO:0000256" key="8">
    <source>
        <dbReference type="ARBA" id="ARBA00023239"/>
    </source>
</evidence>
<evidence type="ECO:0000256" key="4">
    <source>
        <dbReference type="ARBA" id="ARBA00022432"/>
    </source>
</evidence>